<protein>
    <submittedName>
        <fullName evidence="5">Stromal membrane-associated protein 1</fullName>
    </submittedName>
</protein>
<dbReference type="PROSITE" id="PS50115">
    <property type="entry name" value="ARFGAP"/>
    <property type="match status" value="1"/>
</dbReference>
<evidence type="ECO:0000256" key="1">
    <source>
        <dbReference type="ARBA" id="ARBA00022468"/>
    </source>
</evidence>
<reference evidence="5" key="1">
    <citation type="journal article" date="2012" name="Nat. Genet.">
        <title>Whole-genome sequence of Schistosoma haematobium.</title>
        <authorList>
            <person name="Young N.D."/>
            <person name="Jex A.R."/>
            <person name="Li B."/>
            <person name="Liu S."/>
            <person name="Yang L."/>
            <person name="Xiong Z."/>
            <person name="Li Y."/>
            <person name="Cantacessi C."/>
            <person name="Hall R.S."/>
            <person name="Xu X."/>
            <person name="Chen F."/>
            <person name="Wu X."/>
            <person name="Zerlotini A."/>
            <person name="Oliveira G."/>
            <person name="Hofmann A."/>
            <person name="Zhang G."/>
            <person name="Fang X."/>
            <person name="Kang Y."/>
            <person name="Campbell B.E."/>
            <person name="Loukas A."/>
            <person name="Ranganathan S."/>
            <person name="Rollinson D."/>
            <person name="Rinaldi G."/>
            <person name="Brindley P.J."/>
            <person name="Yang H."/>
            <person name="Wang J."/>
            <person name="Wang J."/>
            <person name="Gasser R.B."/>
        </authorList>
    </citation>
    <scope>NUCLEOTIDE SEQUENCE [LARGE SCALE GENOMIC DNA]</scope>
</reference>
<dbReference type="CDD" id="cd08839">
    <property type="entry name" value="ArfGap_SMAP"/>
    <property type="match status" value="1"/>
</dbReference>
<dbReference type="InterPro" id="IPR051718">
    <property type="entry name" value="ARF_GTPase-activating"/>
</dbReference>
<keyword evidence="2" id="KW-0479">Metal-binding</keyword>
<dbReference type="InterPro" id="IPR044732">
    <property type="entry name" value="ArfGAP_SMAP1-like"/>
</dbReference>
<sequence>MTSSSNRRDNTKLQNERHQLIIQELLRDDDNKYCADCDAKGPRWASWNIGIFLCIRCAGIHRNLGVHISKVKSVNLDTWTPMQLAVMREMGNSRARAVYEANLPDNFRRPQTDAALETFIRAKYEQKRYIAQEYTPSKPDVESLMKELQRLELSQKKKSPTVSLGAHLQQPTSRTHRPSKELPVTYAYWLALILRHGFSLFKSSETDNVNRTNNDFDLLGLDSASSPENKNNLFDHGGFSQATFGNQQKQSTAGQQPVSSLVDTTQHIQKPKDTASSLTSDLLGLDFGCTNLVGEKTTNVANDGQVSSGSTSKITKDSILALYQQSAPQSSSLNSALYPGTMGQFSTSNFSGNQYFGCNPPLDNSTHNKNINNSGNGETKEPHFPPNQFLSYGLGINPAGTNNLNGSLQFIPPSPNFAVWPENNTSACSSIAIQPNQNIVRPNQSFAFSNTLNSNRNNPCTNTLSQLWNMNMNQTLPNQTFGNFVSHSANNNVAPNNEMYLSQVKSQLTSLYLGKSPLNP</sequence>
<proteinExistence type="predicted"/>
<dbReference type="InterPro" id="IPR037278">
    <property type="entry name" value="ARFGAP/RecO"/>
</dbReference>
<evidence type="ECO:0000256" key="3">
    <source>
        <dbReference type="ARBA" id="ARBA00022771"/>
    </source>
</evidence>
<keyword evidence="3" id="KW-0863">Zinc-finger</keyword>
<dbReference type="PANTHER" id="PTHR45705">
    <property type="entry name" value="FI20236P1"/>
    <property type="match status" value="1"/>
</dbReference>
<dbReference type="FunFam" id="1.10.220.150:FF:000009">
    <property type="entry name" value="stromal membrane-associated protein 1 isoform X1"/>
    <property type="match status" value="1"/>
</dbReference>
<dbReference type="EMBL" id="KL250689">
    <property type="protein sequence ID" value="KGB35466.1"/>
    <property type="molecule type" value="Genomic_DNA"/>
</dbReference>
<dbReference type="SUPFAM" id="SSF57863">
    <property type="entry name" value="ArfGap/RecO-like zinc finger"/>
    <property type="match status" value="1"/>
</dbReference>
<dbReference type="GO" id="GO:0005096">
    <property type="term" value="F:GTPase activator activity"/>
    <property type="evidence" value="ECO:0007669"/>
    <property type="project" value="UniProtKB-KW"/>
</dbReference>
<name>A0A095AMQ1_SCHHA</name>
<gene>
    <name evidence="5" type="ORF">MS3_03726</name>
</gene>
<evidence type="ECO:0000256" key="2">
    <source>
        <dbReference type="ARBA" id="ARBA00022723"/>
    </source>
</evidence>
<dbReference type="AlphaFoldDB" id="A0A095AMQ1"/>
<dbReference type="STRING" id="6185.A0A095AMQ1"/>
<dbReference type="InterPro" id="IPR038508">
    <property type="entry name" value="ArfGAP_dom_sf"/>
</dbReference>
<evidence type="ECO:0000256" key="4">
    <source>
        <dbReference type="ARBA" id="ARBA00022833"/>
    </source>
</evidence>
<dbReference type="InterPro" id="IPR001164">
    <property type="entry name" value="ArfGAP_dom"/>
</dbReference>
<dbReference type="GO" id="GO:0005737">
    <property type="term" value="C:cytoplasm"/>
    <property type="evidence" value="ECO:0007669"/>
    <property type="project" value="TreeGrafter"/>
</dbReference>
<evidence type="ECO:0000313" key="5">
    <source>
        <dbReference type="EMBL" id="KGB35466.1"/>
    </source>
</evidence>
<dbReference type="GO" id="GO:0008270">
    <property type="term" value="F:zinc ion binding"/>
    <property type="evidence" value="ECO:0007669"/>
    <property type="project" value="UniProtKB-KW"/>
</dbReference>
<dbReference type="SMART" id="SM00105">
    <property type="entry name" value="ArfGap"/>
    <property type="match status" value="1"/>
</dbReference>
<keyword evidence="1" id="KW-0343">GTPase activation</keyword>
<dbReference type="PRINTS" id="PR00405">
    <property type="entry name" value="REVINTRACTNG"/>
</dbReference>
<organism evidence="5">
    <name type="scientific">Schistosoma haematobium</name>
    <name type="common">Blood fluke</name>
    <dbReference type="NCBI Taxonomy" id="6185"/>
    <lineage>
        <taxon>Eukaryota</taxon>
        <taxon>Metazoa</taxon>
        <taxon>Spiralia</taxon>
        <taxon>Lophotrochozoa</taxon>
        <taxon>Platyhelminthes</taxon>
        <taxon>Trematoda</taxon>
        <taxon>Digenea</taxon>
        <taxon>Strigeidida</taxon>
        <taxon>Schistosomatoidea</taxon>
        <taxon>Schistosomatidae</taxon>
        <taxon>Schistosoma</taxon>
    </lineage>
</organism>
<dbReference type="PANTHER" id="PTHR45705:SF1">
    <property type="entry name" value="FI20236P1"/>
    <property type="match status" value="1"/>
</dbReference>
<keyword evidence="4" id="KW-0862">Zinc</keyword>
<accession>A0A095AMQ1</accession>
<dbReference type="Pfam" id="PF01412">
    <property type="entry name" value="ArfGap"/>
    <property type="match status" value="1"/>
</dbReference>
<dbReference type="Gene3D" id="1.10.220.150">
    <property type="entry name" value="Arf GTPase activating protein"/>
    <property type="match status" value="1"/>
</dbReference>